<dbReference type="PANTHER" id="PTHR34700">
    <property type="entry name" value="POTASSIUM BINDING PROTEIN KBP"/>
    <property type="match status" value="1"/>
</dbReference>
<proteinExistence type="predicted"/>
<dbReference type="AlphaFoldDB" id="A0A2S7XUG0"/>
<gene>
    <name evidence="1" type="ORF">CXB77_03560</name>
</gene>
<dbReference type="PANTHER" id="PTHR34700:SF8">
    <property type="entry name" value="POTASSIUM BINDING PROTEIN KBP"/>
    <property type="match status" value="1"/>
</dbReference>
<dbReference type="InterPro" id="IPR052196">
    <property type="entry name" value="Bact_Kbp"/>
</dbReference>
<comment type="caution">
    <text evidence="1">The sequence shown here is derived from an EMBL/GenBank/DDBJ whole genome shotgun (WGS) entry which is preliminary data.</text>
</comment>
<accession>A0A2S7XUG0</accession>
<name>A0A2S7XUG0_9GAMM</name>
<organism evidence="1 2">
    <name type="scientific">Chromatium okenii</name>
    <dbReference type="NCBI Taxonomy" id="61644"/>
    <lineage>
        <taxon>Bacteria</taxon>
        <taxon>Pseudomonadati</taxon>
        <taxon>Pseudomonadota</taxon>
        <taxon>Gammaproteobacteria</taxon>
        <taxon>Chromatiales</taxon>
        <taxon>Chromatiaceae</taxon>
        <taxon>Chromatium</taxon>
    </lineage>
</organism>
<reference evidence="1 2" key="1">
    <citation type="submission" date="2018-01" db="EMBL/GenBank/DDBJ databases">
        <title>The complete genome sequence of Chromatium okenii LaCa, a purple sulfur bacterium with a turbulent life.</title>
        <authorList>
            <person name="Luedin S.M."/>
            <person name="Liechti N."/>
            <person name="Storelli N."/>
            <person name="Danza F."/>
            <person name="Wittwer M."/>
            <person name="Pothier J.F."/>
            <person name="Tonolla M.A."/>
        </authorList>
    </citation>
    <scope>NUCLEOTIDE SEQUENCE [LARGE SCALE GENOMIC DNA]</scope>
    <source>
        <strain evidence="1 2">LaCa</strain>
    </source>
</reference>
<keyword evidence="2" id="KW-1185">Reference proteome</keyword>
<sequence>MTSLLLVSIPVAIAIETVKLSPQVRATPLAEVIPTVAINAILPFLTQPLVTDTEQLQRAAYVVGFPDEHLIAGSNDQIYVRKILANAPTAFQIVRPGAALRDPDTGEILGYEAQFVANAVLEHSGDPARVRIIQAAREVAIGDRVLPTSAAEKPLTDFERHPAPAGTSGRIISVFNGVSQIGQFDVVILNRGSREHIALGHVFDAFIGGDSERDQIRDGSSDANWRDESPAKTEFWYGHDMEQRGWQENEWPLHQRFERKNTQFIRPLERAATLMVFRTFERVSFALVLDAQRAFQVGAQIAPAAP</sequence>
<protein>
    <submittedName>
        <fullName evidence="1">LysM domain-containing protein</fullName>
    </submittedName>
</protein>
<evidence type="ECO:0000313" key="2">
    <source>
        <dbReference type="Proteomes" id="UP000239936"/>
    </source>
</evidence>
<evidence type="ECO:0000313" key="1">
    <source>
        <dbReference type="EMBL" id="PQJ97071.1"/>
    </source>
</evidence>
<dbReference type="EMBL" id="PPGH01000018">
    <property type="protein sequence ID" value="PQJ97071.1"/>
    <property type="molecule type" value="Genomic_DNA"/>
</dbReference>
<dbReference type="Proteomes" id="UP000239936">
    <property type="component" value="Unassembled WGS sequence"/>
</dbReference>